<comment type="caution">
    <text evidence="1">The sequence shown here is derived from an EMBL/GenBank/DDBJ whole genome shotgun (WGS) entry which is preliminary data.</text>
</comment>
<evidence type="ECO:0000313" key="1">
    <source>
        <dbReference type="EMBL" id="NZA37160.1"/>
    </source>
</evidence>
<evidence type="ECO:0000313" key="2">
    <source>
        <dbReference type="Proteomes" id="UP000586254"/>
    </source>
</evidence>
<name>A0A853JLU9_9FIRM</name>
<sequence>MNKDFLSWLGQTEKNTCMIQSAGMTYYFVRIAKSEAFDYLYCQKEYSGKELARGGTFEYAGIFCRSDGELYDGQHDLRDLAGEDTEERSARQLRENLQRNVCQLVESAIGNDRRNLQITELSNPELLRRLQNEQNYYAKNTAREHFLDTVDFEPPTFRCLYDAKNWTEDSLLSYILDPQGYAAKEAMAYMAEHQEEMLFDFLCNDAELAEYQALVADTDNPVHIVKKIMAAMNTTSAKTVNVTICKDGEEFTFKTEAQELRRDCKNYYSSWNIVAADRRKFEQRFGRHAEYYPQEILRITYARAVLYEAGK</sequence>
<dbReference type="RefSeq" id="WP_180492904.1">
    <property type="nucleotide sequence ID" value="NZ_JACCKS010000003.1"/>
</dbReference>
<dbReference type="EMBL" id="JACCKS010000003">
    <property type="protein sequence ID" value="NZA37160.1"/>
    <property type="molecule type" value="Genomic_DNA"/>
</dbReference>
<dbReference type="Proteomes" id="UP000586254">
    <property type="component" value="Unassembled WGS sequence"/>
</dbReference>
<gene>
    <name evidence="1" type="ORF">H0N91_03135</name>
</gene>
<proteinExistence type="predicted"/>
<accession>A0A853JLU9</accession>
<reference evidence="1 2" key="1">
    <citation type="submission" date="2020-07" db="EMBL/GenBank/DDBJ databases">
        <title>Organ Donor 1.</title>
        <authorList>
            <person name="Marsh A.J."/>
            <person name="Azcarate-Peril M.A."/>
        </authorList>
    </citation>
    <scope>NUCLEOTIDE SEQUENCE [LARGE SCALE GENOMIC DNA]</scope>
    <source>
        <strain evidence="1 2">AMC0717</strain>
    </source>
</reference>
<protein>
    <submittedName>
        <fullName evidence="1">Uncharacterized protein</fullName>
    </submittedName>
</protein>
<dbReference type="AlphaFoldDB" id="A0A853JLU9"/>
<organism evidence="1 2">
    <name type="scientific">Eubacterium callanderi</name>
    <dbReference type="NCBI Taxonomy" id="53442"/>
    <lineage>
        <taxon>Bacteria</taxon>
        <taxon>Bacillati</taxon>
        <taxon>Bacillota</taxon>
        <taxon>Clostridia</taxon>
        <taxon>Eubacteriales</taxon>
        <taxon>Eubacteriaceae</taxon>
        <taxon>Eubacterium</taxon>
    </lineage>
</organism>